<evidence type="ECO:0000313" key="2">
    <source>
        <dbReference type="EMBL" id="KAH9644342.1"/>
    </source>
</evidence>
<evidence type="ECO:0000256" key="1">
    <source>
        <dbReference type="SAM" id="MobiDB-lite"/>
    </source>
</evidence>
<feature type="compositionally biased region" description="Low complexity" evidence="1">
    <location>
        <begin position="31"/>
        <end position="45"/>
    </location>
</feature>
<dbReference type="Proteomes" id="UP000814243">
    <property type="component" value="Unassembled WGS sequence"/>
</dbReference>
<comment type="caution">
    <text evidence="2">The sequence shown here is derived from an EMBL/GenBank/DDBJ whole genome shotgun (WGS) entry which is preliminary data.</text>
</comment>
<sequence length="407" mass="47267">MVVPFDGSRSICHACWVRLSRDVHRQRDQQVQDQLPEQPEDQPNQQDHDQGPSNQQGEQEVYNDGQDVRPGFMSLQVYSRASNTARRCIFNGCRNTPSHIVPTYIRFHLLNTNKYYIPQLARVCHPHLVRNDLEELSAQTPLLDFNHVYVLDMFELFKWGLDRSHQLDFENIEEIDDGELHFWTGVTKVQFNLVLSLTPSLRTRTDKPATALGIYLTKIRTGEPDRRLATKFKISKSMLERKIHIARTCLTDDFVPHFLDIDHITQEEFVSRNLTIPAHIFGGNHDARILVFDGTYLHVQKSANFLFQRISYSLHKFRNLVKPFLIVCTDGYIVDVIGPYAATTSDATIMRSIMQENSDWHWFLRSNDVFILDSGFRDYMSTIEGCGYNPHLADPEENNYQRPKPKL</sequence>
<organism evidence="2 3">
    <name type="scientific">Spodoptera exigua</name>
    <name type="common">Beet armyworm</name>
    <name type="synonym">Noctua fulgens</name>
    <dbReference type="NCBI Taxonomy" id="7107"/>
    <lineage>
        <taxon>Eukaryota</taxon>
        <taxon>Metazoa</taxon>
        <taxon>Ecdysozoa</taxon>
        <taxon>Arthropoda</taxon>
        <taxon>Hexapoda</taxon>
        <taxon>Insecta</taxon>
        <taxon>Pterygota</taxon>
        <taxon>Neoptera</taxon>
        <taxon>Endopterygota</taxon>
        <taxon>Lepidoptera</taxon>
        <taxon>Glossata</taxon>
        <taxon>Ditrysia</taxon>
        <taxon>Noctuoidea</taxon>
        <taxon>Noctuidae</taxon>
        <taxon>Amphipyrinae</taxon>
        <taxon>Spodoptera</taxon>
    </lineage>
</organism>
<reference evidence="2" key="1">
    <citation type="journal article" date="2021" name="G3 (Bethesda)">
        <title>Genome and transcriptome analysis of the beet armyworm Spodoptera exigua reveals targets for pest control. .</title>
        <authorList>
            <person name="Simon S."/>
            <person name="Breeschoten T."/>
            <person name="Jansen H.J."/>
            <person name="Dirks R.P."/>
            <person name="Schranz M.E."/>
            <person name="Ros V.I.D."/>
        </authorList>
    </citation>
    <scope>NUCLEOTIDE SEQUENCE</scope>
    <source>
        <strain evidence="2">TB_SE_WUR_2020</strain>
    </source>
</reference>
<protein>
    <recommendedName>
        <fullName evidence="4">DDE Tnp4 domain-containing protein</fullName>
    </recommendedName>
</protein>
<evidence type="ECO:0008006" key="4">
    <source>
        <dbReference type="Google" id="ProtNLM"/>
    </source>
</evidence>
<feature type="region of interest" description="Disordered" evidence="1">
    <location>
        <begin position="27"/>
        <end position="65"/>
    </location>
</feature>
<evidence type="ECO:0000313" key="3">
    <source>
        <dbReference type="Proteomes" id="UP000814243"/>
    </source>
</evidence>
<dbReference type="EMBL" id="JACEFF010000089">
    <property type="protein sequence ID" value="KAH9644342.1"/>
    <property type="molecule type" value="Genomic_DNA"/>
</dbReference>
<dbReference type="AlphaFoldDB" id="A0A922SMV7"/>
<name>A0A922SMV7_SPOEX</name>
<gene>
    <name evidence="2" type="ORF">HF086_003127</name>
</gene>
<accession>A0A922SMV7</accession>
<proteinExistence type="predicted"/>